<dbReference type="GO" id="GO:0010073">
    <property type="term" value="P:meristem maintenance"/>
    <property type="evidence" value="ECO:0007669"/>
    <property type="project" value="InterPro"/>
</dbReference>
<reference evidence="4" key="1">
    <citation type="journal article" date="2013" name="Science">
        <title>The Amborella genome and the evolution of flowering plants.</title>
        <authorList>
            <consortium name="Amborella Genome Project"/>
        </authorList>
    </citation>
    <scope>NUCLEOTIDE SEQUENCE [LARGE SCALE GENOMIC DNA]</scope>
</reference>
<evidence type="ECO:0000256" key="1">
    <source>
        <dbReference type="SAM" id="MobiDB-lite"/>
    </source>
</evidence>
<feature type="domain" description="Aminotransferase-like plant mobile" evidence="2">
    <location>
        <begin position="1"/>
        <end position="142"/>
    </location>
</feature>
<dbReference type="Proteomes" id="UP000017836">
    <property type="component" value="Unassembled WGS sequence"/>
</dbReference>
<sequence>MTPTLFDIYEILGLAVDGEPITCRPINDLQQYIEDNLGMVADGNLKSLRHTWLKANFRKLTPDATSIPVYRYTRAYMLFLISLTIFVDALVSTVPTRYLQFFEDIEGASKYAWGVTTVAFLYQSLGRACTFKLRHFSGSTTLMHMRPIPHNISPNLLKAKRWEPPKKYYGNPHNLMPLPLDKNLVTSNLMRQKTFETTMCLTTLIFYDIVEPYMPDRVRWQFGAKQSIPKNPLVGGKRASRQGGHQDWRNVNANKIHQWLSLHERMRPDIQVVTDNGLPSDEYKAWYNLVSHPLVSVVQASTVMLVEALTLRHKWYSKDYNRVNNVFETLSKLVLVDMDDIKASMTSLQREYQNDGVPDEAGHDEVGESSRAVEDLAPSTQLAVEEPRKYNTRKKQYQPKRRRPM</sequence>
<dbReference type="eggNOG" id="ENOG502QW7G">
    <property type="taxonomic scope" value="Eukaryota"/>
</dbReference>
<proteinExistence type="predicted"/>
<name>W1NJV6_AMBTC</name>
<feature type="region of interest" description="Disordered" evidence="1">
    <location>
        <begin position="350"/>
        <end position="405"/>
    </location>
</feature>
<protein>
    <recommendedName>
        <fullName evidence="2">Aminotransferase-like plant mobile domain-containing protein</fullName>
    </recommendedName>
</protein>
<feature type="domain" description="Aminotransferase-like plant mobile" evidence="2">
    <location>
        <begin position="192"/>
        <end position="287"/>
    </location>
</feature>
<feature type="compositionally biased region" description="Basic and acidic residues" evidence="1">
    <location>
        <begin position="360"/>
        <end position="374"/>
    </location>
</feature>
<dbReference type="InterPro" id="IPR044824">
    <property type="entry name" value="MAIN-like"/>
</dbReference>
<dbReference type="Gramene" id="ERM95721">
    <property type="protein sequence ID" value="ERM95721"/>
    <property type="gene ID" value="AMTR_s00023p00234910"/>
</dbReference>
<evidence type="ECO:0000259" key="2">
    <source>
        <dbReference type="Pfam" id="PF10536"/>
    </source>
</evidence>
<dbReference type="HOGENOM" id="CLU_058703_0_0_1"/>
<keyword evidence="4" id="KW-1185">Reference proteome</keyword>
<dbReference type="EMBL" id="KI397474">
    <property type="protein sequence ID" value="ERM95721.1"/>
    <property type="molecule type" value="Genomic_DNA"/>
</dbReference>
<dbReference type="AlphaFoldDB" id="W1NJV6"/>
<dbReference type="PANTHER" id="PTHR46033">
    <property type="entry name" value="PROTEIN MAIN-LIKE 2"/>
    <property type="match status" value="1"/>
</dbReference>
<accession>W1NJV6</accession>
<dbReference type="Pfam" id="PF10536">
    <property type="entry name" value="PMD"/>
    <property type="match status" value="2"/>
</dbReference>
<evidence type="ECO:0000313" key="4">
    <source>
        <dbReference type="Proteomes" id="UP000017836"/>
    </source>
</evidence>
<evidence type="ECO:0000313" key="3">
    <source>
        <dbReference type="EMBL" id="ERM95721.1"/>
    </source>
</evidence>
<feature type="compositionally biased region" description="Basic residues" evidence="1">
    <location>
        <begin position="390"/>
        <end position="405"/>
    </location>
</feature>
<gene>
    <name evidence="3" type="ORF">AMTR_s00023p00234910</name>
</gene>
<dbReference type="InterPro" id="IPR019557">
    <property type="entry name" value="AminoTfrase-like_pln_mobile"/>
</dbReference>
<organism evidence="3 4">
    <name type="scientific">Amborella trichopoda</name>
    <dbReference type="NCBI Taxonomy" id="13333"/>
    <lineage>
        <taxon>Eukaryota</taxon>
        <taxon>Viridiplantae</taxon>
        <taxon>Streptophyta</taxon>
        <taxon>Embryophyta</taxon>
        <taxon>Tracheophyta</taxon>
        <taxon>Spermatophyta</taxon>
        <taxon>Magnoliopsida</taxon>
        <taxon>Amborellales</taxon>
        <taxon>Amborellaceae</taxon>
        <taxon>Amborella</taxon>
    </lineage>
</organism>
<dbReference type="PANTHER" id="PTHR46033:SF1">
    <property type="entry name" value="PROTEIN MAIN-LIKE 2"/>
    <property type="match status" value="1"/>
</dbReference>